<reference evidence="1 2" key="1">
    <citation type="journal article" date="2019" name="Genome Biol. Evol.">
        <title>Insights into the evolution of the New World diploid cottons (Gossypium, subgenus Houzingenia) based on genome sequencing.</title>
        <authorList>
            <person name="Grover C.E."/>
            <person name="Arick M.A. 2nd"/>
            <person name="Thrash A."/>
            <person name="Conover J.L."/>
            <person name="Sanders W.S."/>
            <person name="Peterson D.G."/>
            <person name="Frelichowski J.E."/>
            <person name="Scheffler J.A."/>
            <person name="Scheffler B.E."/>
            <person name="Wendel J.F."/>
        </authorList>
    </citation>
    <scope>NUCLEOTIDE SEQUENCE [LARGE SCALE GENOMIC DNA]</scope>
    <source>
        <strain evidence="1">0</strain>
        <tissue evidence="1">Leaf</tissue>
    </source>
</reference>
<evidence type="ECO:0000313" key="2">
    <source>
        <dbReference type="Proteomes" id="UP000593560"/>
    </source>
</evidence>
<dbReference type="Proteomes" id="UP000593560">
    <property type="component" value="Unassembled WGS sequence"/>
</dbReference>
<dbReference type="EMBL" id="JABFAD010000013">
    <property type="protein sequence ID" value="MBA0815399.1"/>
    <property type="molecule type" value="Genomic_DNA"/>
</dbReference>
<sequence length="98" mass="10607">MVANVVAALFINLVLIHALLPSPLNLLVVPGSALLLLLPTVAWNASFPLREEHSATVHQSSHPSMHSQILLIKEENFGGVGKLSGSWLVGLVRRDLRD</sequence>
<name>A0A7J9HZU3_9ROSI</name>
<protein>
    <submittedName>
        <fullName evidence="1">Uncharacterized protein</fullName>
    </submittedName>
</protein>
<evidence type="ECO:0000313" key="1">
    <source>
        <dbReference type="EMBL" id="MBA0815399.1"/>
    </source>
</evidence>
<feature type="non-terminal residue" evidence="1">
    <location>
        <position position="1"/>
    </location>
</feature>
<accession>A0A7J9HZU3</accession>
<comment type="caution">
    <text evidence="1">The sequence shown here is derived from an EMBL/GenBank/DDBJ whole genome shotgun (WGS) entry which is preliminary data.</text>
</comment>
<dbReference type="AlphaFoldDB" id="A0A7J9HZU3"/>
<organism evidence="1 2">
    <name type="scientific">Gossypium harknessii</name>
    <dbReference type="NCBI Taxonomy" id="34285"/>
    <lineage>
        <taxon>Eukaryota</taxon>
        <taxon>Viridiplantae</taxon>
        <taxon>Streptophyta</taxon>
        <taxon>Embryophyta</taxon>
        <taxon>Tracheophyta</taxon>
        <taxon>Spermatophyta</taxon>
        <taxon>Magnoliopsida</taxon>
        <taxon>eudicotyledons</taxon>
        <taxon>Gunneridae</taxon>
        <taxon>Pentapetalae</taxon>
        <taxon>rosids</taxon>
        <taxon>malvids</taxon>
        <taxon>Malvales</taxon>
        <taxon>Malvaceae</taxon>
        <taxon>Malvoideae</taxon>
        <taxon>Gossypium</taxon>
    </lineage>
</organism>
<proteinExistence type="predicted"/>
<keyword evidence="2" id="KW-1185">Reference proteome</keyword>
<gene>
    <name evidence="1" type="ORF">Gohar_000174</name>
</gene>